<evidence type="ECO:0000256" key="8">
    <source>
        <dbReference type="ARBA" id="ARBA00023163"/>
    </source>
</evidence>
<reference evidence="13" key="1">
    <citation type="journal article" date="2022" name="Cell Host Microbe">
        <title>Colonization of the live biotherapeutic product VE303 and modulation of the microbiota and metabolites in healthy volunteers.</title>
        <authorList>
            <person name="Dsouza M."/>
            <person name="Menon R."/>
            <person name="Crossette E."/>
            <person name="Bhattarai S.K."/>
            <person name="Schneider J."/>
            <person name="Kim Y.G."/>
            <person name="Reddy S."/>
            <person name="Caballero S."/>
            <person name="Felix C."/>
            <person name="Cornacchione L."/>
            <person name="Hendrickson J."/>
            <person name="Watson A.R."/>
            <person name="Minot S.S."/>
            <person name="Greenfield N."/>
            <person name="Schopf L."/>
            <person name="Szabady R."/>
            <person name="Patarroyo J."/>
            <person name="Smith W."/>
            <person name="Harrison P."/>
            <person name="Kuijper E.J."/>
            <person name="Kelly C.P."/>
            <person name="Olle B."/>
            <person name="Bobilev D."/>
            <person name="Silber J.L."/>
            <person name="Bucci V."/>
            <person name="Roberts B."/>
            <person name="Faith J."/>
            <person name="Norman J.M."/>
        </authorList>
    </citation>
    <scope>NUCLEOTIDE SEQUENCE</scope>
    <source>
        <strain evidence="13">VE303-04</strain>
    </source>
</reference>
<evidence type="ECO:0000256" key="11">
    <source>
        <dbReference type="PROSITE-ProRule" id="PRU00169"/>
    </source>
</evidence>
<proteinExistence type="predicted"/>
<evidence type="ECO:0000256" key="2">
    <source>
        <dbReference type="ARBA" id="ARBA00022490"/>
    </source>
</evidence>
<protein>
    <recommendedName>
        <fullName evidence="10">Transcriptional regulatory protein</fullName>
    </recommendedName>
</protein>
<dbReference type="PANTHER" id="PTHR45526">
    <property type="entry name" value="TRANSCRIPTIONAL REGULATORY PROTEIN DPIA"/>
    <property type="match status" value="1"/>
</dbReference>
<dbReference type="GeneID" id="57970191"/>
<reference evidence="14" key="2">
    <citation type="submission" date="2023-01" db="EMBL/GenBank/DDBJ databases">
        <title>Human gut microbiome strain richness.</title>
        <authorList>
            <person name="Chen-Liaw A."/>
        </authorList>
    </citation>
    <scope>NUCLEOTIDE SEQUENCE</scope>
    <source>
        <strain evidence="14">B1_m1001713B170214d0_201011</strain>
    </source>
</reference>
<gene>
    <name evidence="13" type="ORF">K5I21_12220</name>
    <name evidence="14" type="ORF">PM006_14695</name>
</gene>
<sequence length="228" mass="26057">MYQVIIIEDDPMVASINKQYVELTPSFRVIKVFKSGIEALEYLNDEDVDLIILDYYTPLMNGAEFIDRLHATGKAPSIIMVTSASDTDIVVQLLSRGVIDYLVKPFEYPRFQAALEKYSQMKEYLNQAKNNMGQGEIDKLLARQENTGSQAAGLTKGLNETTLGLIRGFLKDNRDVQYSSEQIAEQIHLSRITIRRYMNYMLETGELISTIDYQTGGRPSIRYRYINK</sequence>
<dbReference type="GO" id="GO:0003677">
    <property type="term" value="F:DNA binding"/>
    <property type="evidence" value="ECO:0007669"/>
    <property type="project" value="UniProtKB-KW"/>
</dbReference>
<comment type="subcellular location">
    <subcellularLocation>
        <location evidence="1 10">Cytoplasm</location>
    </subcellularLocation>
</comment>
<evidence type="ECO:0000256" key="10">
    <source>
        <dbReference type="PIRNR" id="PIRNR006171"/>
    </source>
</evidence>
<evidence type="ECO:0000313" key="13">
    <source>
        <dbReference type="EMBL" id="MCK0086626.1"/>
    </source>
</evidence>
<organism evidence="13 15">
    <name type="scientific">Clostridium symbiosum</name>
    <name type="common">Bacteroides symbiosus</name>
    <dbReference type="NCBI Taxonomy" id="1512"/>
    <lineage>
        <taxon>Bacteria</taxon>
        <taxon>Bacillati</taxon>
        <taxon>Bacillota</taxon>
        <taxon>Clostridia</taxon>
        <taxon>Lachnospirales</taxon>
        <taxon>Lachnospiraceae</taxon>
        <taxon>Otoolea</taxon>
    </lineage>
</organism>
<comment type="function">
    <text evidence="9">May play the central regulatory role in sporulation. It may be an element of the effector pathway responsible for the activation of sporulation genes in response to nutritional stress. Spo0A may act in concert with spo0H (a sigma factor) to control the expression of some genes that are critical to the sporulation process.</text>
</comment>
<evidence type="ECO:0000256" key="7">
    <source>
        <dbReference type="ARBA" id="ARBA00023159"/>
    </source>
</evidence>
<dbReference type="InterPro" id="IPR011006">
    <property type="entry name" value="CheY-like_superfamily"/>
</dbReference>
<dbReference type="Gene3D" id="3.40.50.2300">
    <property type="match status" value="1"/>
</dbReference>
<dbReference type="InterPro" id="IPR051271">
    <property type="entry name" value="2C-system_Tx_regulators"/>
</dbReference>
<dbReference type="GO" id="GO:0003700">
    <property type="term" value="F:DNA-binding transcription factor activity"/>
    <property type="evidence" value="ECO:0007669"/>
    <property type="project" value="InterPro"/>
</dbReference>
<keyword evidence="4 10" id="KW-0902">Two-component regulatory system</keyword>
<dbReference type="Proteomes" id="UP001203136">
    <property type="component" value="Unassembled WGS sequence"/>
</dbReference>
<dbReference type="EMBL" id="JAINVB010000001">
    <property type="protein sequence ID" value="MCK0086626.1"/>
    <property type="molecule type" value="Genomic_DNA"/>
</dbReference>
<dbReference type="PIRSF" id="PIRSF006171">
    <property type="entry name" value="RR_citrat_malat"/>
    <property type="match status" value="1"/>
</dbReference>
<keyword evidence="3 11" id="KW-0597">Phosphoprotein</keyword>
<evidence type="ECO:0000313" key="15">
    <source>
        <dbReference type="Proteomes" id="UP001203136"/>
    </source>
</evidence>
<evidence type="ECO:0000256" key="9">
    <source>
        <dbReference type="ARBA" id="ARBA00024867"/>
    </source>
</evidence>
<feature type="modified residue" description="4-aspartylphosphate" evidence="11">
    <location>
        <position position="54"/>
    </location>
</feature>
<evidence type="ECO:0000256" key="3">
    <source>
        <dbReference type="ARBA" id="ARBA00022553"/>
    </source>
</evidence>
<dbReference type="GO" id="GO:0000156">
    <property type="term" value="F:phosphorelay response regulator activity"/>
    <property type="evidence" value="ECO:0007669"/>
    <property type="project" value="TreeGrafter"/>
</dbReference>
<dbReference type="EMBL" id="JAQLGM010000039">
    <property type="protein sequence ID" value="MDB2001452.1"/>
    <property type="molecule type" value="Genomic_DNA"/>
</dbReference>
<evidence type="ECO:0000256" key="6">
    <source>
        <dbReference type="ARBA" id="ARBA00023125"/>
    </source>
</evidence>
<keyword evidence="5 10" id="KW-0805">Transcription regulation</keyword>
<feature type="domain" description="Response regulatory" evidence="12">
    <location>
        <begin position="3"/>
        <end position="119"/>
    </location>
</feature>
<dbReference type="PROSITE" id="PS50110">
    <property type="entry name" value="RESPONSE_REGULATORY"/>
    <property type="match status" value="1"/>
</dbReference>
<dbReference type="RefSeq" id="WP_003498923.1">
    <property type="nucleotide sequence ID" value="NZ_BAABZD010000011.1"/>
</dbReference>
<evidence type="ECO:0000259" key="12">
    <source>
        <dbReference type="PROSITE" id="PS50110"/>
    </source>
</evidence>
<keyword evidence="8 10" id="KW-0804">Transcription</keyword>
<comment type="caution">
    <text evidence="13">The sequence shown here is derived from an EMBL/GenBank/DDBJ whole genome shotgun (WGS) entry which is preliminary data.</text>
</comment>
<name>A0AAW5F2R2_CLOSY</name>
<dbReference type="PANTHER" id="PTHR45526:SF1">
    <property type="entry name" value="TRANSCRIPTIONAL REGULATORY PROTEIN DCUR-RELATED"/>
    <property type="match status" value="1"/>
</dbReference>
<evidence type="ECO:0000256" key="5">
    <source>
        <dbReference type="ARBA" id="ARBA00023015"/>
    </source>
</evidence>
<dbReference type="Proteomes" id="UP001300871">
    <property type="component" value="Unassembled WGS sequence"/>
</dbReference>
<keyword evidence="6 10" id="KW-0238">DNA-binding</keyword>
<dbReference type="SUPFAM" id="SSF52172">
    <property type="entry name" value="CheY-like"/>
    <property type="match status" value="1"/>
</dbReference>
<dbReference type="Pfam" id="PF00072">
    <property type="entry name" value="Response_reg"/>
    <property type="match status" value="1"/>
</dbReference>
<accession>A0AAW5F2R2</accession>
<dbReference type="SMART" id="SM00448">
    <property type="entry name" value="REC"/>
    <property type="match status" value="1"/>
</dbReference>
<keyword evidence="7 10" id="KW-0010">Activator</keyword>
<dbReference type="InterPro" id="IPR001789">
    <property type="entry name" value="Sig_transdc_resp-reg_receiver"/>
</dbReference>
<dbReference type="GO" id="GO:0005737">
    <property type="term" value="C:cytoplasm"/>
    <property type="evidence" value="ECO:0007669"/>
    <property type="project" value="UniProtKB-SubCell"/>
</dbReference>
<evidence type="ECO:0000313" key="14">
    <source>
        <dbReference type="EMBL" id="MDB2001452.1"/>
    </source>
</evidence>
<keyword evidence="2 10" id="KW-0963">Cytoplasm</keyword>
<dbReference type="InterPro" id="IPR024187">
    <property type="entry name" value="Sig_transdc_resp-reg_cit/mal"/>
</dbReference>
<evidence type="ECO:0000256" key="1">
    <source>
        <dbReference type="ARBA" id="ARBA00004496"/>
    </source>
</evidence>
<dbReference type="AlphaFoldDB" id="A0AAW5F2R2"/>
<evidence type="ECO:0000256" key="4">
    <source>
        <dbReference type="ARBA" id="ARBA00023012"/>
    </source>
</evidence>